<dbReference type="SUPFAM" id="SSF55856">
    <property type="entry name" value="Cytochrome b5-like heme/steroid binding domain"/>
    <property type="match status" value="1"/>
</dbReference>
<dbReference type="InterPro" id="IPR006091">
    <property type="entry name" value="Acyl-CoA_Oxase/DH_mid-dom"/>
</dbReference>
<evidence type="ECO:0000256" key="1">
    <source>
        <dbReference type="ARBA" id="ARBA00001974"/>
    </source>
</evidence>
<protein>
    <submittedName>
        <fullName evidence="7">Acyl-dehydrogenase</fullName>
    </submittedName>
</protein>
<dbReference type="Pfam" id="PF02770">
    <property type="entry name" value="Acyl-CoA_dh_M"/>
    <property type="match status" value="1"/>
</dbReference>
<evidence type="ECO:0000259" key="6">
    <source>
        <dbReference type="PROSITE" id="PS50255"/>
    </source>
</evidence>
<dbReference type="Pfam" id="PF00441">
    <property type="entry name" value="Acyl-CoA_dh_1"/>
    <property type="match status" value="1"/>
</dbReference>
<dbReference type="InterPro" id="IPR006089">
    <property type="entry name" value="Acyl-CoA_DH_CS"/>
</dbReference>
<dbReference type="InterPro" id="IPR009075">
    <property type="entry name" value="AcylCo_DH/oxidase_C"/>
</dbReference>
<evidence type="ECO:0000256" key="4">
    <source>
        <dbReference type="ARBA" id="ARBA00022827"/>
    </source>
</evidence>
<dbReference type="GO" id="GO:0005737">
    <property type="term" value="C:cytoplasm"/>
    <property type="evidence" value="ECO:0007669"/>
    <property type="project" value="TreeGrafter"/>
</dbReference>
<name>A0A061RG14_9CHLO</name>
<keyword evidence="4" id="KW-0274">FAD</keyword>
<dbReference type="InterPro" id="IPR050741">
    <property type="entry name" value="Acyl-CoA_dehydrogenase"/>
</dbReference>
<dbReference type="Gene3D" id="3.10.120.10">
    <property type="entry name" value="Cytochrome b5-like heme/steroid binding domain"/>
    <property type="match status" value="1"/>
</dbReference>
<dbReference type="InterPro" id="IPR009100">
    <property type="entry name" value="AcylCoA_DH/oxidase_NM_dom_sf"/>
</dbReference>
<dbReference type="InterPro" id="IPR036400">
    <property type="entry name" value="Cyt_B5-like_heme/steroid_sf"/>
</dbReference>
<dbReference type="InterPro" id="IPR037069">
    <property type="entry name" value="AcylCoA_DH/ox_N_sf"/>
</dbReference>
<dbReference type="PROSITE" id="PS00072">
    <property type="entry name" value="ACYL_COA_DH_1"/>
    <property type="match status" value="1"/>
</dbReference>
<evidence type="ECO:0000256" key="5">
    <source>
        <dbReference type="ARBA" id="ARBA00023002"/>
    </source>
</evidence>
<proteinExistence type="inferred from homology"/>
<dbReference type="Gene3D" id="1.10.540.10">
    <property type="entry name" value="Acyl-CoA dehydrogenase/oxidase, N-terminal domain"/>
    <property type="match status" value="1"/>
</dbReference>
<evidence type="ECO:0000256" key="2">
    <source>
        <dbReference type="ARBA" id="ARBA00009347"/>
    </source>
</evidence>
<dbReference type="EMBL" id="GBEZ01007437">
    <property type="protein sequence ID" value="JAC78025.1"/>
    <property type="molecule type" value="Transcribed_RNA"/>
</dbReference>
<dbReference type="PROSITE" id="PS50255">
    <property type="entry name" value="CYTOCHROME_B5_2"/>
    <property type="match status" value="1"/>
</dbReference>
<gene>
    <name evidence="8" type="ORF">TSPGSL018_16215</name>
    <name evidence="7" type="ORF">TSPGSL018_6310</name>
</gene>
<comment type="cofactor">
    <cofactor evidence="1">
        <name>FAD</name>
        <dbReference type="ChEBI" id="CHEBI:57692"/>
    </cofactor>
</comment>
<dbReference type="GO" id="GO:0033539">
    <property type="term" value="P:fatty acid beta-oxidation using acyl-CoA dehydrogenase"/>
    <property type="evidence" value="ECO:0007669"/>
    <property type="project" value="TreeGrafter"/>
</dbReference>
<comment type="similarity">
    <text evidence="2">Belongs to the acyl-CoA dehydrogenase family.</text>
</comment>
<dbReference type="EMBL" id="GBEZ01016817">
    <property type="protein sequence ID" value="JAC69466.1"/>
    <property type="molecule type" value="Transcribed_RNA"/>
</dbReference>
<dbReference type="SMART" id="SM01117">
    <property type="entry name" value="Cyt-b5"/>
    <property type="match status" value="1"/>
</dbReference>
<dbReference type="SUPFAM" id="SSF47203">
    <property type="entry name" value="Acyl-CoA dehydrogenase C-terminal domain-like"/>
    <property type="match status" value="1"/>
</dbReference>
<dbReference type="Pfam" id="PF00173">
    <property type="entry name" value="Cyt-b5"/>
    <property type="match status" value="1"/>
</dbReference>
<reference evidence="7" key="1">
    <citation type="submission" date="2014-05" db="EMBL/GenBank/DDBJ databases">
        <title>The transcriptome of the halophilic microalga Tetraselmis sp. GSL018 isolated from the Great Salt Lake, Utah.</title>
        <authorList>
            <person name="Jinkerson R.E."/>
            <person name="D'Adamo S."/>
            <person name="Posewitz M.C."/>
        </authorList>
    </citation>
    <scope>NUCLEOTIDE SEQUENCE</scope>
    <source>
        <strain evidence="7">GSL018</strain>
    </source>
</reference>
<dbReference type="InterPro" id="IPR036250">
    <property type="entry name" value="AcylCo_DH-like_C"/>
</dbReference>
<keyword evidence="3" id="KW-0285">Flavoprotein</keyword>
<dbReference type="SUPFAM" id="SSF56645">
    <property type="entry name" value="Acyl-CoA dehydrogenase NM domain-like"/>
    <property type="match status" value="1"/>
</dbReference>
<evidence type="ECO:0000256" key="3">
    <source>
        <dbReference type="ARBA" id="ARBA00022630"/>
    </source>
</evidence>
<dbReference type="AlphaFoldDB" id="A0A061RG14"/>
<dbReference type="PANTHER" id="PTHR48083">
    <property type="entry name" value="MEDIUM-CHAIN SPECIFIC ACYL-COA DEHYDROGENASE, MITOCHONDRIAL-RELATED"/>
    <property type="match status" value="1"/>
</dbReference>
<dbReference type="InterPro" id="IPR001199">
    <property type="entry name" value="Cyt_B5-like_heme/steroid-bd"/>
</dbReference>
<dbReference type="Gene3D" id="2.40.110.10">
    <property type="entry name" value="Butyryl-CoA Dehydrogenase, subunit A, domain 2"/>
    <property type="match status" value="1"/>
</dbReference>
<dbReference type="GO" id="GO:0003995">
    <property type="term" value="F:acyl-CoA dehydrogenase activity"/>
    <property type="evidence" value="ECO:0007669"/>
    <property type="project" value="InterPro"/>
</dbReference>
<evidence type="ECO:0000313" key="8">
    <source>
        <dbReference type="EMBL" id="JAC78025.1"/>
    </source>
</evidence>
<feature type="domain" description="Cytochrome b5 heme-binding" evidence="6">
    <location>
        <begin position="2"/>
        <end position="77"/>
    </location>
</feature>
<dbReference type="Gene3D" id="1.20.140.10">
    <property type="entry name" value="Butyryl-CoA Dehydrogenase, subunit A, domain 3"/>
    <property type="match status" value="1"/>
</dbReference>
<dbReference type="GO" id="GO:0050660">
    <property type="term" value="F:flavin adenine dinucleotide binding"/>
    <property type="evidence" value="ECO:0007669"/>
    <property type="project" value="InterPro"/>
</dbReference>
<sequence>MTRLLSREEIATHDKDGDMWIIVDGRVYDVSKFAALHPGGESFIRQYAGKDASKVFYELHRQEVLKQYERLVIGTVAGEQEEKLPEPGTISQVPYAEPSFWQGWKSPYYNESHKRLRTAVRRFIDEEVMPDAAAMEEMGKSPTPELYQKMGRAGILAARIGPGEHLRMAGVALPGGIPHEEFDYFHEQIVHEEVSRIGCPGLQDGLGSGMIISLPAVIHFGSRQIASRVVPEVLLGKKRICLAISEPGAGSDVAGIETTAVKSPCGRFYVVNGAKKWITNGTFCDYFVTACKSDRGFHLLLIERGEGLTTKPIKTSYSPAAGTAYVLYEDVKVPVENLLGEEHQGFKCIMHNFNHERWFIVCGINSASRLVVEECMKWANQRRAFKRPLIDQPVIRNKLAHMVSKVEGVQNWLESITYQMNNMSFEQQQQALAGPIALLKLLCTRVSEYVMDEACQVFGGRAISRTGMGQIVERNMRSTKFGAILGGSEEIMADLGMRQALKYFPAKARL</sequence>
<dbReference type="PANTHER" id="PTHR48083:SF28">
    <property type="entry name" value="ACYL-COA DEHYDROGENASE FAMILY PROTEIN (AFU_ORTHOLOGUE AFUA_6G10880)-RELATED"/>
    <property type="match status" value="1"/>
</dbReference>
<keyword evidence="5" id="KW-0560">Oxidoreductase</keyword>
<dbReference type="Pfam" id="PF02771">
    <property type="entry name" value="Acyl-CoA_dh_N"/>
    <property type="match status" value="1"/>
</dbReference>
<evidence type="ECO:0000313" key="7">
    <source>
        <dbReference type="EMBL" id="JAC69466.1"/>
    </source>
</evidence>
<organism evidence="7">
    <name type="scientific">Tetraselmis sp. GSL018</name>
    <dbReference type="NCBI Taxonomy" id="582737"/>
    <lineage>
        <taxon>Eukaryota</taxon>
        <taxon>Viridiplantae</taxon>
        <taxon>Chlorophyta</taxon>
        <taxon>core chlorophytes</taxon>
        <taxon>Chlorodendrophyceae</taxon>
        <taxon>Chlorodendrales</taxon>
        <taxon>Chlorodendraceae</taxon>
        <taxon>Tetraselmis</taxon>
    </lineage>
</organism>
<accession>A0A061RG14</accession>
<dbReference type="InterPro" id="IPR013786">
    <property type="entry name" value="AcylCoA_DH/ox_N"/>
</dbReference>
<dbReference type="InterPro" id="IPR046373">
    <property type="entry name" value="Acyl-CoA_Oxase/DH_mid-dom_sf"/>
</dbReference>